<dbReference type="NCBIfam" id="TIGR00756">
    <property type="entry name" value="PPR"/>
    <property type="match status" value="9"/>
</dbReference>
<feature type="repeat" description="PPR" evidence="2">
    <location>
        <begin position="399"/>
        <end position="433"/>
    </location>
</feature>
<evidence type="ECO:0000313" key="5">
    <source>
        <dbReference type="Proteomes" id="UP001141806"/>
    </source>
</evidence>
<dbReference type="AlphaFoldDB" id="A0A9Q0JV96"/>
<sequence>MVLSLRRIDRYSISVRCITCLDTQISDIYGHRCCSSCNPCSGGQRRSIRERWGCRRQVWISGGSSVPLSRQTYHHPYCGFNGSGSEVSCVLSHAFSLSAKSLLQEEVQVLNSMVLNSRVFSNISNIGAKTINVIAAGNGVNDISMPLPYDLQCYPRYYVKVPSPHLQLYQLSLHHGLHWKMSGLNARAFSGFSNGNRETGEVKEEARDDDDSETENAENQGEGSKSVADPKEVERVCKVIEELFTSDRNMEAVLDQCGVCLSHDLVLDVLARFRLAWRPAFRFFCWAGQSPEFIHDSRTYNSMMGILGKTRQFESMVVMLEEMGNRGLLTIETFSIAIRAFAAAREMKKAVGIFELMKRHNFRAGVDTYNCLLDALGRAKLGKEAQALFEKLRDRFTPDLQTYTVLLAGWCKVKKLVEAGKVWNEMIDKGFKPDIVVHNIMLEGLLRGRKMSEAIKLFETIKAKGPAPNVRTYTILVRDLCKGNRMQAAVDYFDEMLHAGCLPDPAIYTCLMVGFGNQKKMDKVYGLLKEMKEKGCNPDGRTYNALIKLMTNRQMPDDAVRIYKKMIQNGFQPTIHTYNMMMKSYFLMMNYEMGCAVWDEMSRKGCCPDDNSYTVFISGLIRQGRSEEACKYIREMLEKGMKAPQLDYNKFVADFARAGKPDILEELAQKMKFSGKFEASNVFARWAEMMKKRVKRTDS</sequence>
<dbReference type="Proteomes" id="UP001141806">
    <property type="component" value="Unassembled WGS sequence"/>
</dbReference>
<evidence type="ECO:0000256" key="2">
    <source>
        <dbReference type="PROSITE-ProRule" id="PRU00708"/>
    </source>
</evidence>
<dbReference type="InterPro" id="IPR002885">
    <property type="entry name" value="PPR_rpt"/>
</dbReference>
<dbReference type="EMBL" id="JAMYWD010000012">
    <property type="protein sequence ID" value="KAJ4952802.1"/>
    <property type="molecule type" value="Genomic_DNA"/>
</dbReference>
<dbReference type="Pfam" id="PF13041">
    <property type="entry name" value="PPR_2"/>
    <property type="match status" value="4"/>
</dbReference>
<gene>
    <name evidence="4" type="ORF">NE237_029634</name>
</gene>
<evidence type="ECO:0000256" key="3">
    <source>
        <dbReference type="SAM" id="MobiDB-lite"/>
    </source>
</evidence>
<organism evidence="4 5">
    <name type="scientific">Protea cynaroides</name>
    <dbReference type="NCBI Taxonomy" id="273540"/>
    <lineage>
        <taxon>Eukaryota</taxon>
        <taxon>Viridiplantae</taxon>
        <taxon>Streptophyta</taxon>
        <taxon>Embryophyta</taxon>
        <taxon>Tracheophyta</taxon>
        <taxon>Spermatophyta</taxon>
        <taxon>Magnoliopsida</taxon>
        <taxon>Proteales</taxon>
        <taxon>Proteaceae</taxon>
        <taxon>Protea</taxon>
    </lineage>
</organism>
<evidence type="ECO:0008006" key="6">
    <source>
        <dbReference type="Google" id="ProtNLM"/>
    </source>
</evidence>
<feature type="region of interest" description="Disordered" evidence="3">
    <location>
        <begin position="195"/>
        <end position="229"/>
    </location>
</feature>
<reference evidence="4" key="1">
    <citation type="journal article" date="2023" name="Plant J.">
        <title>The genome of the king protea, Protea cynaroides.</title>
        <authorList>
            <person name="Chang J."/>
            <person name="Duong T.A."/>
            <person name="Schoeman C."/>
            <person name="Ma X."/>
            <person name="Roodt D."/>
            <person name="Barker N."/>
            <person name="Li Z."/>
            <person name="Van de Peer Y."/>
            <person name="Mizrachi E."/>
        </authorList>
    </citation>
    <scope>NUCLEOTIDE SEQUENCE</scope>
    <source>
        <tissue evidence="4">Young leaves</tissue>
    </source>
</reference>
<dbReference type="InterPro" id="IPR011990">
    <property type="entry name" value="TPR-like_helical_dom_sf"/>
</dbReference>
<dbReference type="PROSITE" id="PS51375">
    <property type="entry name" value="PPR"/>
    <property type="match status" value="8"/>
</dbReference>
<dbReference type="InterPro" id="IPR051222">
    <property type="entry name" value="PPR/CCM1_RNA-binding"/>
</dbReference>
<name>A0A9Q0JV96_9MAGN</name>
<feature type="repeat" description="PPR" evidence="2">
    <location>
        <begin position="434"/>
        <end position="468"/>
    </location>
</feature>
<dbReference type="Pfam" id="PF01535">
    <property type="entry name" value="PPR"/>
    <property type="match status" value="2"/>
</dbReference>
<accession>A0A9Q0JV96</accession>
<feature type="repeat" description="PPR" evidence="2">
    <location>
        <begin position="574"/>
        <end position="608"/>
    </location>
</feature>
<dbReference type="OrthoDB" id="185373at2759"/>
<dbReference type="PANTHER" id="PTHR47942">
    <property type="entry name" value="TETRATRICOPEPTIDE REPEAT (TPR)-LIKE SUPERFAMILY PROTEIN-RELATED"/>
    <property type="match status" value="1"/>
</dbReference>
<keyword evidence="5" id="KW-1185">Reference proteome</keyword>
<evidence type="ECO:0000313" key="4">
    <source>
        <dbReference type="EMBL" id="KAJ4952802.1"/>
    </source>
</evidence>
<evidence type="ECO:0000256" key="1">
    <source>
        <dbReference type="ARBA" id="ARBA00022737"/>
    </source>
</evidence>
<dbReference type="Gene3D" id="1.25.40.10">
    <property type="entry name" value="Tetratricopeptide repeat domain"/>
    <property type="match status" value="4"/>
</dbReference>
<comment type="caution">
    <text evidence="4">The sequence shown here is derived from an EMBL/GenBank/DDBJ whole genome shotgun (WGS) entry which is preliminary data.</text>
</comment>
<feature type="repeat" description="PPR" evidence="2">
    <location>
        <begin position="296"/>
        <end position="330"/>
    </location>
</feature>
<feature type="repeat" description="PPR" evidence="2">
    <location>
        <begin position="504"/>
        <end position="538"/>
    </location>
</feature>
<feature type="repeat" description="PPR" evidence="2">
    <location>
        <begin position="469"/>
        <end position="503"/>
    </location>
</feature>
<dbReference type="PANTHER" id="PTHR47942:SF48">
    <property type="entry name" value="OS05G0355200 PROTEIN"/>
    <property type="match status" value="1"/>
</dbReference>
<dbReference type="SUPFAM" id="SSF81901">
    <property type="entry name" value="HCP-like"/>
    <property type="match status" value="1"/>
</dbReference>
<proteinExistence type="predicted"/>
<keyword evidence="1" id="KW-0677">Repeat</keyword>
<feature type="repeat" description="PPR" evidence="2">
    <location>
        <begin position="539"/>
        <end position="573"/>
    </location>
</feature>
<feature type="repeat" description="PPR" evidence="2">
    <location>
        <begin position="609"/>
        <end position="643"/>
    </location>
</feature>
<protein>
    <recommendedName>
        <fullName evidence="6">Pentatricopeptide repeat-containing protein</fullName>
    </recommendedName>
</protein>
<feature type="compositionally biased region" description="Acidic residues" evidence="3">
    <location>
        <begin position="207"/>
        <end position="216"/>
    </location>
</feature>